<dbReference type="SUPFAM" id="SSF55785">
    <property type="entry name" value="PYP-like sensor domain (PAS domain)"/>
    <property type="match status" value="1"/>
</dbReference>
<evidence type="ECO:0000313" key="2">
    <source>
        <dbReference type="EMBL" id="BBX45735.1"/>
    </source>
</evidence>
<keyword evidence="3" id="KW-1185">Reference proteome</keyword>
<protein>
    <recommendedName>
        <fullName evidence="1">PAS domain-containing protein</fullName>
    </recommendedName>
</protein>
<organism evidence="2 3">
    <name type="scientific">Mycobacterium cookii</name>
    <dbReference type="NCBI Taxonomy" id="1775"/>
    <lineage>
        <taxon>Bacteria</taxon>
        <taxon>Bacillati</taxon>
        <taxon>Actinomycetota</taxon>
        <taxon>Actinomycetes</taxon>
        <taxon>Mycobacteriales</taxon>
        <taxon>Mycobacteriaceae</taxon>
        <taxon>Mycobacterium</taxon>
    </lineage>
</organism>
<evidence type="ECO:0000313" key="3">
    <source>
        <dbReference type="Proteomes" id="UP000465866"/>
    </source>
</evidence>
<dbReference type="CDD" id="cd00130">
    <property type="entry name" value="PAS"/>
    <property type="match status" value="1"/>
</dbReference>
<dbReference type="Gene3D" id="3.30.450.20">
    <property type="entry name" value="PAS domain"/>
    <property type="match status" value="1"/>
</dbReference>
<accession>A0A7I7KUF5</accession>
<dbReference type="EMBL" id="AP022569">
    <property type="protein sequence ID" value="BBX45735.1"/>
    <property type="molecule type" value="Genomic_DNA"/>
</dbReference>
<dbReference type="PROSITE" id="PS50112">
    <property type="entry name" value="PAS"/>
    <property type="match status" value="1"/>
</dbReference>
<name>A0A7I7KUF5_9MYCO</name>
<dbReference type="Proteomes" id="UP000465866">
    <property type="component" value="Chromosome"/>
</dbReference>
<dbReference type="AlphaFoldDB" id="A0A7I7KUF5"/>
<evidence type="ECO:0000259" key="1">
    <source>
        <dbReference type="PROSITE" id="PS50112"/>
    </source>
</evidence>
<sequence length="192" mass="20792">MYGDRLNAGIAMTVSPDFAKHRPDQTVGYPAAPHNAETNGNGYGNFVGTKTLDTERRRRPPPGSPEEYLQALPALALLNRLPIPMLATGLDGVVVYTNPAFAIMLGYHPDTITLTGQQLSALLDGYSATPPRDCVTALRAASTLVVDWLHAEGFPVRSVIFESVFARATDQILLIGVTDITELMWSNHLESS</sequence>
<dbReference type="InterPro" id="IPR000014">
    <property type="entry name" value="PAS"/>
</dbReference>
<reference evidence="2 3" key="1">
    <citation type="journal article" date="2019" name="Emerg. Microbes Infect.">
        <title>Comprehensive subspecies identification of 175 nontuberculous mycobacteria species based on 7547 genomic profiles.</title>
        <authorList>
            <person name="Matsumoto Y."/>
            <person name="Kinjo T."/>
            <person name="Motooka D."/>
            <person name="Nabeya D."/>
            <person name="Jung N."/>
            <person name="Uechi K."/>
            <person name="Horii T."/>
            <person name="Iida T."/>
            <person name="Fujita J."/>
            <person name="Nakamura S."/>
        </authorList>
    </citation>
    <scope>NUCLEOTIDE SEQUENCE [LARGE SCALE GENOMIC DNA]</scope>
    <source>
        <strain evidence="2 3">JCM 12404</strain>
    </source>
</reference>
<feature type="domain" description="PAS" evidence="1">
    <location>
        <begin position="77"/>
        <end position="112"/>
    </location>
</feature>
<dbReference type="KEGG" id="mcoo:MCOO_17500"/>
<proteinExistence type="predicted"/>
<gene>
    <name evidence="2" type="ORF">MCOO_17500</name>
</gene>
<dbReference type="InterPro" id="IPR035965">
    <property type="entry name" value="PAS-like_dom_sf"/>
</dbReference>